<protein>
    <recommendedName>
        <fullName evidence="4">Secreted protein</fullName>
    </recommendedName>
</protein>
<accession>A0A0C9R3T0</accession>
<name>A0A0C9R3T0_AMBAM</name>
<sequence length="99" mass="11349">MLLATCLAPAMVLLVSSVDHFAEGKLERRKMLTPRLSINNHFRRSFVASFYGLCRRALYALQSNLSSIFCRLKYLYPFINVILGGNVIWTALLDCRLHK</sequence>
<dbReference type="EMBL" id="GBZX01001130">
    <property type="protein sequence ID" value="JAG91610.1"/>
    <property type="molecule type" value="mRNA"/>
</dbReference>
<dbReference type="AlphaFoldDB" id="A0A0C9R3T0"/>
<keyword evidence="1" id="KW-0812">Transmembrane</keyword>
<evidence type="ECO:0008006" key="4">
    <source>
        <dbReference type="Google" id="ProtNLM"/>
    </source>
</evidence>
<keyword evidence="1" id="KW-0472">Membrane</keyword>
<evidence type="ECO:0000256" key="2">
    <source>
        <dbReference type="SAM" id="SignalP"/>
    </source>
</evidence>
<keyword evidence="2" id="KW-0732">Signal</keyword>
<keyword evidence="1" id="KW-1133">Transmembrane helix</keyword>
<evidence type="ECO:0000313" key="3">
    <source>
        <dbReference type="EMBL" id="JAG91610.1"/>
    </source>
</evidence>
<organism evidence="3">
    <name type="scientific">Amblyomma americanum</name>
    <name type="common">Lone star tick</name>
    <dbReference type="NCBI Taxonomy" id="6943"/>
    <lineage>
        <taxon>Eukaryota</taxon>
        <taxon>Metazoa</taxon>
        <taxon>Ecdysozoa</taxon>
        <taxon>Arthropoda</taxon>
        <taxon>Chelicerata</taxon>
        <taxon>Arachnida</taxon>
        <taxon>Acari</taxon>
        <taxon>Parasitiformes</taxon>
        <taxon>Ixodida</taxon>
        <taxon>Ixodoidea</taxon>
        <taxon>Ixodidae</taxon>
        <taxon>Amblyomminae</taxon>
        <taxon>Amblyomma</taxon>
    </lineage>
</organism>
<feature type="transmembrane region" description="Helical" evidence="1">
    <location>
        <begin position="74"/>
        <end position="93"/>
    </location>
</feature>
<evidence type="ECO:0000256" key="1">
    <source>
        <dbReference type="SAM" id="Phobius"/>
    </source>
</evidence>
<reference evidence="3" key="1">
    <citation type="journal article" date="2015" name="PLoS ONE">
        <title>An Insight into the Sialome of the Lone Star Tick, Amblyomma americanum, with a Glimpse on Its Time Dependent Gene Expression.</title>
        <authorList>
            <person name="Karim S."/>
            <person name="Ribeiro J.M."/>
        </authorList>
    </citation>
    <scope>NUCLEOTIDE SEQUENCE</scope>
    <source>
        <tissue evidence="3">Salivary gland</tissue>
    </source>
</reference>
<feature type="signal peptide" evidence="2">
    <location>
        <begin position="1"/>
        <end position="17"/>
    </location>
</feature>
<feature type="chain" id="PRO_5002201529" description="Secreted protein" evidence="2">
    <location>
        <begin position="18"/>
        <end position="99"/>
    </location>
</feature>
<proteinExistence type="evidence at transcript level"/>